<dbReference type="PANTHER" id="PTHR12750">
    <property type="entry name" value="DIPHOSPHOINOSITOL PENTAKISPHOSPHATE KINASE"/>
    <property type="match status" value="1"/>
</dbReference>
<organism evidence="15 16">
    <name type="scientific">Sparus aurata</name>
    <name type="common">Gilthead sea bream</name>
    <dbReference type="NCBI Taxonomy" id="8175"/>
    <lineage>
        <taxon>Eukaryota</taxon>
        <taxon>Metazoa</taxon>
        <taxon>Chordata</taxon>
        <taxon>Craniata</taxon>
        <taxon>Vertebrata</taxon>
        <taxon>Euteleostomi</taxon>
        <taxon>Actinopterygii</taxon>
        <taxon>Neopterygii</taxon>
        <taxon>Teleostei</taxon>
        <taxon>Neoteleostei</taxon>
        <taxon>Acanthomorphata</taxon>
        <taxon>Eupercaria</taxon>
        <taxon>Spariformes</taxon>
        <taxon>Sparidae</taxon>
        <taxon>Sparus</taxon>
    </lineage>
</organism>
<feature type="region of interest" description="Disordered" evidence="12">
    <location>
        <begin position="969"/>
        <end position="989"/>
    </location>
</feature>
<reference evidence="15" key="3">
    <citation type="submission" date="2025-09" db="UniProtKB">
        <authorList>
            <consortium name="Ensembl"/>
        </authorList>
    </citation>
    <scope>IDENTIFICATION</scope>
</reference>
<dbReference type="SUPFAM" id="SSF53254">
    <property type="entry name" value="Phosphoglycerate mutase-like"/>
    <property type="match status" value="1"/>
</dbReference>
<gene>
    <name evidence="15" type="primary">PPIP5K1</name>
    <name evidence="15" type="synonym">ppip5k1b</name>
</gene>
<evidence type="ECO:0000256" key="10">
    <source>
        <dbReference type="ARBA" id="ARBA00034629"/>
    </source>
</evidence>
<dbReference type="FunFam" id="3.40.50.11950:FF:000003">
    <property type="entry name" value="Inositol hexakisphosphate and diphosphoinositol-pentakisphosphate kinase"/>
    <property type="match status" value="1"/>
</dbReference>
<name>A0A671XQ36_SPAAU</name>
<accession>A0A671XQ36</accession>
<keyword evidence="3 11" id="KW-0963">Cytoplasm</keyword>
<evidence type="ECO:0000256" key="1">
    <source>
        <dbReference type="ARBA" id="ARBA00004514"/>
    </source>
</evidence>
<comment type="subcellular location">
    <subcellularLocation>
        <location evidence="1 11">Cytoplasm</location>
        <location evidence="1 11">Cytosol</location>
    </subcellularLocation>
</comment>
<evidence type="ECO:0000256" key="7">
    <source>
        <dbReference type="ARBA" id="ARBA00022777"/>
    </source>
</evidence>
<evidence type="ECO:0000256" key="4">
    <source>
        <dbReference type="ARBA" id="ARBA00022553"/>
    </source>
</evidence>
<dbReference type="Pfam" id="PF00328">
    <property type="entry name" value="His_Phos_2"/>
    <property type="match status" value="1"/>
</dbReference>
<dbReference type="InterPro" id="IPR033379">
    <property type="entry name" value="Acid_Pase_AS"/>
</dbReference>
<evidence type="ECO:0000256" key="6">
    <source>
        <dbReference type="ARBA" id="ARBA00022741"/>
    </source>
</evidence>
<feature type="signal peptide" evidence="13">
    <location>
        <begin position="1"/>
        <end position="20"/>
    </location>
</feature>
<keyword evidence="16" id="KW-1185">Reference proteome</keyword>
<dbReference type="SUPFAM" id="SSF56059">
    <property type="entry name" value="Glutathione synthetase ATP-binding domain-like"/>
    <property type="match status" value="1"/>
</dbReference>
<keyword evidence="6 11" id="KW-0547">Nucleotide-binding</keyword>
<feature type="chain" id="PRO_5025667026" description="Inositol hexakisphosphate and diphosphoinositol-pentakisphosphate kinase" evidence="13">
    <location>
        <begin position="21"/>
        <end position="1121"/>
    </location>
</feature>
<feature type="region of interest" description="Disordered" evidence="12">
    <location>
        <begin position="910"/>
        <end position="938"/>
    </location>
</feature>
<dbReference type="InterPro" id="IPR040557">
    <property type="entry name" value="VIP1_N"/>
</dbReference>
<dbReference type="Gene3D" id="3.40.50.1240">
    <property type="entry name" value="Phosphoglycerate mutase-like"/>
    <property type="match status" value="1"/>
</dbReference>
<keyword evidence="7 11" id="KW-0418">Kinase</keyword>
<dbReference type="GO" id="GO:0033857">
    <property type="term" value="F:5-diphosphoinositol pentakisphosphate 1-kinase activity"/>
    <property type="evidence" value="ECO:0007669"/>
    <property type="project" value="TreeGrafter"/>
</dbReference>
<dbReference type="Ensembl" id="ENSSAUT00010055852.1">
    <property type="protein sequence ID" value="ENSSAUP00010053135.1"/>
    <property type="gene ID" value="ENSSAUG00010019615.1"/>
</dbReference>
<evidence type="ECO:0000259" key="14">
    <source>
        <dbReference type="Pfam" id="PF18086"/>
    </source>
</evidence>
<evidence type="ECO:0000256" key="12">
    <source>
        <dbReference type="SAM" id="MobiDB-lite"/>
    </source>
</evidence>
<proteinExistence type="inferred from homology"/>
<evidence type="ECO:0000256" key="2">
    <source>
        <dbReference type="ARBA" id="ARBA00005609"/>
    </source>
</evidence>
<evidence type="ECO:0000256" key="3">
    <source>
        <dbReference type="ARBA" id="ARBA00022490"/>
    </source>
</evidence>
<dbReference type="Proteomes" id="UP000472265">
    <property type="component" value="Chromosome 8"/>
</dbReference>
<dbReference type="GeneTree" id="ENSGT00390000009048"/>
<evidence type="ECO:0000256" key="8">
    <source>
        <dbReference type="ARBA" id="ARBA00022840"/>
    </source>
</evidence>
<dbReference type="FunFam" id="3.30.470.20:FF:000003">
    <property type="entry name" value="Inositol hexakisphosphate and diphosphoinositol-pentakisphosphate kinase"/>
    <property type="match status" value="1"/>
</dbReference>
<dbReference type="InterPro" id="IPR037446">
    <property type="entry name" value="His_Pase_VIP1"/>
</dbReference>
<feature type="domain" description="VIP1 N-terminal" evidence="14">
    <location>
        <begin position="36"/>
        <end position="125"/>
    </location>
</feature>
<dbReference type="GO" id="GO:0000828">
    <property type="term" value="F:inositol hexakisphosphate kinase activity"/>
    <property type="evidence" value="ECO:0007669"/>
    <property type="project" value="UniProtKB-ARBA"/>
</dbReference>
<evidence type="ECO:0000256" key="9">
    <source>
        <dbReference type="ARBA" id="ARBA00033696"/>
    </source>
</evidence>
<dbReference type="InterPro" id="IPR029033">
    <property type="entry name" value="His_PPase_superfam"/>
</dbReference>
<dbReference type="Pfam" id="PF18086">
    <property type="entry name" value="PPIP5K2_N"/>
    <property type="match status" value="1"/>
</dbReference>
<evidence type="ECO:0000313" key="16">
    <source>
        <dbReference type="Proteomes" id="UP000472265"/>
    </source>
</evidence>
<dbReference type="Gene3D" id="3.40.50.11950">
    <property type="match status" value="1"/>
</dbReference>
<keyword evidence="5 11" id="KW-0808">Transferase</keyword>
<dbReference type="AlphaFoldDB" id="A0A671XQ36"/>
<dbReference type="CDD" id="cd07061">
    <property type="entry name" value="HP_HAP_like"/>
    <property type="match status" value="1"/>
</dbReference>
<reference evidence="15" key="1">
    <citation type="submission" date="2021-04" db="EMBL/GenBank/DDBJ databases">
        <authorList>
            <consortium name="Wellcome Sanger Institute Data Sharing"/>
        </authorList>
    </citation>
    <scope>NUCLEOTIDE SEQUENCE [LARGE SCALE GENOMIC DNA]</scope>
</reference>
<feature type="compositionally biased region" description="Polar residues" evidence="12">
    <location>
        <begin position="975"/>
        <end position="989"/>
    </location>
</feature>
<comment type="function">
    <text evidence="11">Bifunctional inositol kinase that acts in concert with the IP6K kinases to synthesize the diphosphate group-containing inositol pyrophosphates diphosphoinositol pentakisphosphate, PP-InsP5, and bis-diphosphoinositol tetrakisphosphate, (PP)2-InsP4. PP-InsP5 and (PP)2-InsP4, also respectively called InsP7 and InsP8, may regulate a variety of cellular processes, including apoptosis, vesicle trafficking, cytoskeletal dynamics, and exocytosis. Phosphorylates inositol hexakisphosphate (InsP6).</text>
</comment>
<keyword evidence="8 11" id="KW-0067">ATP-binding</keyword>
<dbReference type="GO" id="GO:0005524">
    <property type="term" value="F:ATP binding"/>
    <property type="evidence" value="ECO:0007669"/>
    <property type="project" value="UniProtKB-KW"/>
</dbReference>
<reference evidence="15" key="2">
    <citation type="submission" date="2025-08" db="UniProtKB">
        <authorList>
            <consortium name="Ensembl"/>
        </authorList>
    </citation>
    <scope>IDENTIFICATION</scope>
</reference>
<dbReference type="PROSITE" id="PS00616">
    <property type="entry name" value="HIS_ACID_PHOSPHAT_1"/>
    <property type="match status" value="1"/>
</dbReference>
<dbReference type="GO" id="GO:0005829">
    <property type="term" value="C:cytosol"/>
    <property type="evidence" value="ECO:0007669"/>
    <property type="project" value="UniProtKB-SubCell"/>
</dbReference>
<dbReference type="Gene3D" id="3.30.470.20">
    <property type="entry name" value="ATP-grasp fold, B domain"/>
    <property type="match status" value="1"/>
</dbReference>
<protein>
    <recommendedName>
        <fullName evidence="11">Inositol hexakisphosphate and diphosphoinositol-pentakisphosphate kinase</fullName>
        <ecNumber evidence="11">2.7.4.24</ecNumber>
    </recommendedName>
</protein>
<dbReference type="EC" id="2.7.4.24" evidence="11"/>
<evidence type="ECO:0000256" key="13">
    <source>
        <dbReference type="SAM" id="SignalP"/>
    </source>
</evidence>
<dbReference type="FunFam" id="3.40.50.11950:FF:000001">
    <property type="entry name" value="Inositol hexakisphosphate and diphosphoinositol-pentakisphosphate kinase"/>
    <property type="match status" value="1"/>
</dbReference>
<evidence type="ECO:0000313" key="15">
    <source>
        <dbReference type="Ensembl" id="ENSSAUP00010053135.1"/>
    </source>
</evidence>
<comment type="catalytic activity">
    <reaction evidence="9">
        <text>5-diphospho-1D-myo-inositol 1,2,3,4,6-pentakisphosphate + ATP + H(+) = 1,5-bis(diphospho)-1D-myo-inositol 2,3,4,6-tetrakisphosphate + ADP</text>
        <dbReference type="Rhea" id="RHEA:10276"/>
        <dbReference type="ChEBI" id="CHEBI:15378"/>
        <dbReference type="ChEBI" id="CHEBI:30616"/>
        <dbReference type="ChEBI" id="CHEBI:58628"/>
        <dbReference type="ChEBI" id="CHEBI:77983"/>
        <dbReference type="ChEBI" id="CHEBI:456216"/>
        <dbReference type="EC" id="2.7.4.24"/>
    </reaction>
    <physiologicalReaction direction="left-to-right" evidence="9">
        <dbReference type="Rhea" id="RHEA:10277"/>
    </physiologicalReaction>
</comment>
<dbReference type="GO" id="GO:0032958">
    <property type="term" value="P:inositol phosphate biosynthetic process"/>
    <property type="evidence" value="ECO:0007669"/>
    <property type="project" value="TreeGrafter"/>
</dbReference>
<keyword evidence="13" id="KW-0732">Signal</keyword>
<evidence type="ECO:0000256" key="5">
    <source>
        <dbReference type="ARBA" id="ARBA00022679"/>
    </source>
</evidence>
<comment type="catalytic activity">
    <reaction evidence="10">
        <text>1D-myo-inositol hexakisphosphate + ATP = 1-diphospho-1D-myo-inositol 2,3,4,5,6-pentakisphosphate + ADP</text>
        <dbReference type="Rhea" id="RHEA:37459"/>
        <dbReference type="ChEBI" id="CHEBI:30616"/>
        <dbReference type="ChEBI" id="CHEBI:58130"/>
        <dbReference type="ChEBI" id="CHEBI:74946"/>
        <dbReference type="ChEBI" id="CHEBI:456216"/>
        <dbReference type="EC" id="2.7.4.24"/>
    </reaction>
    <physiologicalReaction direction="left-to-right" evidence="10">
        <dbReference type="Rhea" id="RHEA:37460"/>
    </physiologicalReaction>
</comment>
<keyword evidence="4" id="KW-0597">Phosphoprotein</keyword>
<dbReference type="GO" id="GO:0006020">
    <property type="term" value="P:inositol metabolic process"/>
    <property type="evidence" value="ECO:0007669"/>
    <property type="project" value="TreeGrafter"/>
</dbReference>
<comment type="similarity">
    <text evidence="2 11">Belongs to the histidine acid phosphatase family. VIP1 subfamily.</text>
</comment>
<dbReference type="PANTHER" id="PTHR12750:SF13">
    <property type="entry name" value="INOSITOL HEXAKISPHOSPHATE AND DIPHOSPHOINOSITOL-PENTAKISPHOSPHATE KINASE"/>
    <property type="match status" value="1"/>
</dbReference>
<evidence type="ECO:0000256" key="11">
    <source>
        <dbReference type="RuleBase" id="RU365032"/>
    </source>
</evidence>
<dbReference type="InterPro" id="IPR000560">
    <property type="entry name" value="His_Pase_clade-2"/>
</dbReference>
<sequence length="1121" mass="127236">MSSVVITLVSLVISLHLSLLYPGLLCPLHKPPERQIVVGICAMMKKSKSKPMTQILERLCKFDYINVVIFPEEVILEEPVEKWPLCDCLISFHSKGFPLDKAVEYAKLRNPLLINDLNMQYYIQDRREVYRILREEGIDLPRYAVLNRDPDNPEECNLVEGEDHVEVNGEVFPKPFVEKPVCAEDHNVYIYYPTSAGGGSQRLFRKIGSRSSVYSPESSVRKTGSYIYEEFMPTDGTDVKVYTVGPDYAHAEARKSPALDGKVERDSEGKEIRYPVMLTSMEKLVARKVCLAFKQTVCGFDLLRANGHSFVCDVNGFSFVKNSMKYYDDCAKVLGNMVMRELAPQFHIPWSIPMEAEDIPIVPTTSGTMMELRCVIAIIRHGDRTPKQKMKMEVRHPLFFELFDKYGGYKSGKLKLKKPKQLQEVLDIARLLLVELGQHTDCEIEEKKSKLEQLKTVLEMYGHFSGINRKVQLTYLRNGQPKASSEEEDSKKDGPSLLLVLKWGGELTPAGRVQAEELGRAFRCMYPGAGNRRSLGCESPIDFGDYAGFPGCGLLRLHSTYRHDLKIYASDEGRVQMTAAAFAKGLLALEGELTPILVQMVKSANMNGLLDSDSDSLTDCQQKVKARLHEIMQKDQELTQDDYQKLAPTGSPSLVNSMKVIENPVKTCDKVYGLIQSLTSQIRKRLEDPKSAGNLQLYHSETLELMLQRWSKLERDFRTKNGRYDISKIPDIYDCIKYDSQHNASLGLEDTLELFRLSRALADIVIPQEYGISKAEKLDIAQAYCVPLMKKIQLDLQRTHEDEAVNKLHPLYSRGVMSPGRHVRTRLYFTSESHVHSLLSIFRYGGLLDEEKDWQWKQAMDYLSAVSELNYMTQIVIMLYEDNDKEPSSEERFHVELHFSPGVKGCEDEENVPLGYGFRPASSENQDKKPNQGSLEDLSQDQVDQALPVSEPINIQRRSPMIRNRKTGSMEVPDLSSTSHRLFPSCSRQSPEIKPASGLELFSMPAVKRFSVSFARHPTNGFEGCSMVPSIYPLETLHNSLSLKQVDEFLNNVCESSSEAHAKTMKGRPADESAPYVNKKHWAAIKATRTFLPSPNIILHYHQEHHSYLDDLSVILQNRSF</sequence>